<sequence length="300" mass="33754">MIELLISAVVASMIITPILFFVVDVLRTDTREEITARSEQELQAAADFIRRDLSQAIYIYDGEGVNAIRSQLPDSDNVVLVFWKQEFREGVIPHGDVPRPVAANHCDTRRCDDVQVLSLVAYYLQTEREPNSPWSDQARISRLQINDGVIDPNPEDECTQPPCYVKLGDKEFKPDRGFDRPPGRTSMNAWEAKEGEQIEASREVLIDYIDKTELTGDIDCESRGISNDDSEDLLSVGKNSEGNPIYGFFVCVDSRNTAALVNLRMNAAIRIDPNATEFDEDRRSLFPETSFLVKGLGVFN</sequence>
<feature type="transmembrane region" description="Helical" evidence="1">
    <location>
        <begin position="6"/>
        <end position="26"/>
    </location>
</feature>
<organism evidence="2 3">
    <name type="scientific">Limnospira indica PCC 8005</name>
    <dbReference type="NCBI Taxonomy" id="376219"/>
    <lineage>
        <taxon>Bacteria</taxon>
        <taxon>Bacillati</taxon>
        <taxon>Cyanobacteriota</taxon>
        <taxon>Cyanophyceae</taxon>
        <taxon>Oscillatoriophycideae</taxon>
        <taxon>Oscillatoriales</taxon>
        <taxon>Sirenicapillariaceae</taxon>
        <taxon>Limnospira</taxon>
    </lineage>
</organism>
<keyword evidence="1" id="KW-0472">Membrane</keyword>
<keyword evidence="3" id="KW-1185">Reference proteome</keyword>
<evidence type="ECO:0000256" key="1">
    <source>
        <dbReference type="SAM" id="Phobius"/>
    </source>
</evidence>
<name>A0A9P1KET6_9CYAN</name>
<protein>
    <submittedName>
        <fullName evidence="2">Prepilin-type cleavage/methylation-like</fullName>
    </submittedName>
</protein>
<evidence type="ECO:0000313" key="3">
    <source>
        <dbReference type="Proteomes" id="UP000032946"/>
    </source>
</evidence>
<reference evidence="2 3" key="1">
    <citation type="submission" date="2014-02" db="EMBL/GenBank/DDBJ databases">
        <authorList>
            <person name="Genoscope - CEA"/>
        </authorList>
    </citation>
    <scope>NUCLEOTIDE SEQUENCE [LARGE SCALE GENOMIC DNA]</scope>
    <source>
        <strain evidence="2 3">PCC 8005</strain>
    </source>
</reference>
<proteinExistence type="predicted"/>
<dbReference type="EMBL" id="FO818640">
    <property type="protein sequence ID" value="CDM95411.1"/>
    <property type="molecule type" value="Genomic_DNA"/>
</dbReference>
<evidence type="ECO:0000313" key="2">
    <source>
        <dbReference type="EMBL" id="CDM95411.1"/>
    </source>
</evidence>
<dbReference type="Proteomes" id="UP000032946">
    <property type="component" value="Chromosome"/>
</dbReference>
<accession>A0A9P1KET6</accession>
<gene>
    <name evidence="2" type="ORF">ARTHRO_30680</name>
</gene>
<keyword evidence="1" id="KW-0812">Transmembrane</keyword>
<keyword evidence="1" id="KW-1133">Transmembrane helix</keyword>
<dbReference type="NCBIfam" id="NF038304">
    <property type="entry name" value="EPS_HpsC"/>
    <property type="match status" value="1"/>
</dbReference>
<dbReference type="AlphaFoldDB" id="A0A9P1KET6"/>